<sequence length="623" mass="66408">MKRMAVAVTLSLAVFACGGAAGFRSAPSLASQIQSGSDGPSHAFITLSPDAGPPGTVVTLHGFIPSMKNMPVKTADQNATGNLAFGGFSIGLEYAAIDGTWSATDPGHFVGHFTVPKTAWLTPHGIHDLKDGSYVVAINCFVFGAAVKGCSADPDQAQATFTLTHVSSTTTPAPYLHLSPDPAKPGQTVHVSGWAPLTEIIGVPFPYNFTWSQEGQSFTPVNGTLSQSLTGKLSGSFEVPVTNAGHGLAHVGLQYYFSQLNTTISLAATPFHVQAPLNWADLAIPHTVVSASNAEPIAKSGSFMALPSQNPGVILVSHNGARSWQTLHVTGIGQVSEQLGYPVDWQQGQKSPEVSSALVDQRFPDSLFITTAAILKQYKSAPPIFYTPYESTDNGAHWRPVPIPHGFTQGDFGGFFTSSGRVEATWVRASSIAIEVTSNGGVSWHRSALLPLNHGLPVQFGPFADQYPGMGADINDPVLRQDHHRWVTSTTVEATVAAAPASQLDRLREGTLLLNPQSPYDAEITTNRGISWQYVSLPQIPGGFSGQHLLMLANGDLVATNANGRWYVLLPHKTAWQPVPQTVLPQSIEVIEAVGPVLWWYENGPSSAREAAVDIHHTQENQL</sequence>
<evidence type="ECO:0000313" key="3">
    <source>
        <dbReference type="Proteomes" id="UP000241848"/>
    </source>
</evidence>
<evidence type="ECO:0000256" key="1">
    <source>
        <dbReference type="SAM" id="SignalP"/>
    </source>
</evidence>
<dbReference type="EMBL" id="PXYV01000057">
    <property type="protein sequence ID" value="PSR20569.1"/>
    <property type="molecule type" value="Genomic_DNA"/>
</dbReference>
<dbReference type="PROSITE" id="PS51257">
    <property type="entry name" value="PROKAR_LIPOPROTEIN"/>
    <property type="match status" value="1"/>
</dbReference>
<comment type="caution">
    <text evidence="2">The sequence shown here is derived from an EMBL/GenBank/DDBJ whole genome shotgun (WGS) entry which is preliminary data.</text>
</comment>
<name>A0A2T2WEB8_9FIRM</name>
<proteinExistence type="predicted"/>
<protein>
    <recommendedName>
        <fullName evidence="4">Exo-alpha-sialidase</fullName>
    </recommendedName>
</protein>
<feature type="chain" id="PRO_5039551757" description="Exo-alpha-sialidase" evidence="1">
    <location>
        <begin position="21"/>
        <end position="623"/>
    </location>
</feature>
<organism evidence="2 3">
    <name type="scientific">Sulfobacillus acidophilus</name>
    <dbReference type="NCBI Taxonomy" id="53633"/>
    <lineage>
        <taxon>Bacteria</taxon>
        <taxon>Bacillati</taxon>
        <taxon>Bacillota</taxon>
        <taxon>Clostridia</taxon>
        <taxon>Eubacteriales</taxon>
        <taxon>Clostridiales Family XVII. Incertae Sedis</taxon>
        <taxon>Sulfobacillus</taxon>
    </lineage>
</organism>
<dbReference type="Proteomes" id="UP000241848">
    <property type="component" value="Unassembled WGS sequence"/>
</dbReference>
<dbReference type="AlphaFoldDB" id="A0A2T2WEB8"/>
<dbReference type="SUPFAM" id="SSF110296">
    <property type="entry name" value="Oligoxyloglucan reducing end-specific cellobiohydrolase"/>
    <property type="match status" value="1"/>
</dbReference>
<evidence type="ECO:0008006" key="4">
    <source>
        <dbReference type="Google" id="ProtNLM"/>
    </source>
</evidence>
<feature type="signal peptide" evidence="1">
    <location>
        <begin position="1"/>
        <end position="20"/>
    </location>
</feature>
<dbReference type="CDD" id="cd15482">
    <property type="entry name" value="Sialidase_non-viral"/>
    <property type="match status" value="1"/>
</dbReference>
<evidence type="ECO:0000313" key="2">
    <source>
        <dbReference type="EMBL" id="PSR20569.1"/>
    </source>
</evidence>
<reference evidence="2 3" key="1">
    <citation type="journal article" date="2014" name="BMC Genomics">
        <title>Comparison of environmental and isolate Sulfobacillus genomes reveals diverse carbon, sulfur, nitrogen, and hydrogen metabolisms.</title>
        <authorList>
            <person name="Justice N.B."/>
            <person name="Norman A."/>
            <person name="Brown C.T."/>
            <person name="Singh A."/>
            <person name="Thomas B.C."/>
            <person name="Banfield J.F."/>
        </authorList>
    </citation>
    <scope>NUCLEOTIDE SEQUENCE [LARGE SCALE GENOMIC DNA]</scope>
    <source>
        <strain evidence="2">AMDSBA3</strain>
    </source>
</reference>
<keyword evidence="1" id="KW-0732">Signal</keyword>
<gene>
    <name evidence="2" type="ORF">C7B45_14350</name>
</gene>
<accession>A0A2T2WEB8</accession>